<keyword evidence="2" id="KW-1185">Reference proteome</keyword>
<gene>
    <name evidence="1" type="ORF">PAXRUDRAFT_161191</name>
</gene>
<dbReference type="HOGENOM" id="CLU_186479_0_0_1"/>
<accession>A0A0D0DM84</accession>
<sequence length="93" mass="10846">FHFKPYKLCWHPLHKDVNTRIYGELFTLRVFLEAYQQFQESTPEPGCNLPCCIVALMFWSDSTQLMSFGSAKLWPLYVYFGICIATANHMTMA</sequence>
<reference evidence="1 2" key="1">
    <citation type="submission" date="2014-04" db="EMBL/GenBank/DDBJ databases">
        <authorList>
            <consortium name="DOE Joint Genome Institute"/>
            <person name="Kuo A."/>
            <person name="Kohler A."/>
            <person name="Jargeat P."/>
            <person name="Nagy L.G."/>
            <person name="Floudas D."/>
            <person name="Copeland A."/>
            <person name="Barry K.W."/>
            <person name="Cichocki N."/>
            <person name="Veneault-Fourrey C."/>
            <person name="LaButti K."/>
            <person name="Lindquist E.A."/>
            <person name="Lipzen A."/>
            <person name="Lundell T."/>
            <person name="Morin E."/>
            <person name="Murat C."/>
            <person name="Sun H."/>
            <person name="Tunlid A."/>
            <person name="Henrissat B."/>
            <person name="Grigoriev I.V."/>
            <person name="Hibbett D.S."/>
            <person name="Martin F."/>
            <person name="Nordberg H.P."/>
            <person name="Cantor M.N."/>
            <person name="Hua S.X."/>
        </authorList>
    </citation>
    <scope>NUCLEOTIDE SEQUENCE [LARGE SCALE GENOMIC DNA]</scope>
    <source>
        <strain evidence="1 2">Ve08.2h10</strain>
    </source>
</reference>
<dbReference type="OrthoDB" id="3208495at2759"/>
<evidence type="ECO:0000313" key="1">
    <source>
        <dbReference type="EMBL" id="KIK79495.1"/>
    </source>
</evidence>
<reference evidence="2" key="2">
    <citation type="submission" date="2015-01" db="EMBL/GenBank/DDBJ databases">
        <title>Evolutionary Origins and Diversification of the Mycorrhizal Mutualists.</title>
        <authorList>
            <consortium name="DOE Joint Genome Institute"/>
            <consortium name="Mycorrhizal Genomics Consortium"/>
            <person name="Kohler A."/>
            <person name="Kuo A."/>
            <person name="Nagy L.G."/>
            <person name="Floudas D."/>
            <person name="Copeland A."/>
            <person name="Barry K.W."/>
            <person name="Cichocki N."/>
            <person name="Veneault-Fourrey C."/>
            <person name="LaButti K."/>
            <person name="Lindquist E.A."/>
            <person name="Lipzen A."/>
            <person name="Lundell T."/>
            <person name="Morin E."/>
            <person name="Murat C."/>
            <person name="Riley R."/>
            <person name="Ohm R."/>
            <person name="Sun H."/>
            <person name="Tunlid A."/>
            <person name="Henrissat B."/>
            <person name="Grigoriev I.V."/>
            <person name="Hibbett D.S."/>
            <person name="Martin F."/>
        </authorList>
    </citation>
    <scope>NUCLEOTIDE SEQUENCE [LARGE SCALE GENOMIC DNA]</scope>
    <source>
        <strain evidence="2">Ve08.2h10</strain>
    </source>
</reference>
<proteinExistence type="predicted"/>
<protein>
    <submittedName>
        <fullName evidence="1">Uncharacterized protein</fullName>
    </submittedName>
</protein>
<evidence type="ECO:0000313" key="2">
    <source>
        <dbReference type="Proteomes" id="UP000054538"/>
    </source>
</evidence>
<organism evidence="1 2">
    <name type="scientific">Paxillus rubicundulus Ve08.2h10</name>
    <dbReference type="NCBI Taxonomy" id="930991"/>
    <lineage>
        <taxon>Eukaryota</taxon>
        <taxon>Fungi</taxon>
        <taxon>Dikarya</taxon>
        <taxon>Basidiomycota</taxon>
        <taxon>Agaricomycotina</taxon>
        <taxon>Agaricomycetes</taxon>
        <taxon>Agaricomycetidae</taxon>
        <taxon>Boletales</taxon>
        <taxon>Paxilineae</taxon>
        <taxon>Paxillaceae</taxon>
        <taxon>Paxillus</taxon>
    </lineage>
</organism>
<dbReference type="EMBL" id="KN826266">
    <property type="protein sequence ID" value="KIK79495.1"/>
    <property type="molecule type" value="Genomic_DNA"/>
</dbReference>
<dbReference type="AlphaFoldDB" id="A0A0D0DM84"/>
<name>A0A0D0DM84_9AGAM</name>
<feature type="non-terminal residue" evidence="1">
    <location>
        <position position="1"/>
    </location>
</feature>
<dbReference type="InParanoid" id="A0A0D0DM84"/>
<dbReference type="Proteomes" id="UP000054538">
    <property type="component" value="Unassembled WGS sequence"/>
</dbReference>
<dbReference type="STRING" id="930991.A0A0D0DM84"/>